<dbReference type="AlphaFoldDB" id="A0A9P6IQ62"/>
<comment type="caution">
    <text evidence="2">The sequence shown here is derived from an EMBL/GenBank/DDBJ whole genome shotgun (WGS) entry which is preliminary data.</text>
</comment>
<feature type="region of interest" description="Disordered" evidence="1">
    <location>
        <begin position="154"/>
        <end position="219"/>
    </location>
</feature>
<gene>
    <name evidence="2" type="ORF">BGZ65_012530</name>
</gene>
<evidence type="ECO:0000256" key="1">
    <source>
        <dbReference type="SAM" id="MobiDB-lite"/>
    </source>
</evidence>
<protein>
    <submittedName>
        <fullName evidence="2">Uncharacterized protein</fullName>
    </submittedName>
</protein>
<evidence type="ECO:0000313" key="2">
    <source>
        <dbReference type="EMBL" id="KAF9938628.1"/>
    </source>
</evidence>
<evidence type="ECO:0000313" key="3">
    <source>
        <dbReference type="Proteomes" id="UP000749646"/>
    </source>
</evidence>
<organism evidence="2 3">
    <name type="scientific">Modicella reniformis</name>
    <dbReference type="NCBI Taxonomy" id="1440133"/>
    <lineage>
        <taxon>Eukaryota</taxon>
        <taxon>Fungi</taxon>
        <taxon>Fungi incertae sedis</taxon>
        <taxon>Mucoromycota</taxon>
        <taxon>Mortierellomycotina</taxon>
        <taxon>Mortierellomycetes</taxon>
        <taxon>Mortierellales</taxon>
        <taxon>Mortierellaceae</taxon>
        <taxon>Modicella</taxon>
    </lineage>
</organism>
<feature type="compositionally biased region" description="Basic residues" evidence="1">
    <location>
        <begin position="204"/>
        <end position="213"/>
    </location>
</feature>
<proteinExistence type="predicted"/>
<dbReference type="EMBL" id="JAAAHW010009589">
    <property type="protein sequence ID" value="KAF9938628.1"/>
    <property type="molecule type" value="Genomic_DNA"/>
</dbReference>
<feature type="compositionally biased region" description="Basic and acidic residues" evidence="1">
    <location>
        <begin position="154"/>
        <end position="164"/>
    </location>
</feature>
<dbReference type="Proteomes" id="UP000749646">
    <property type="component" value="Unassembled WGS sequence"/>
</dbReference>
<keyword evidence="3" id="KW-1185">Reference proteome</keyword>
<sequence length="340" mass="38697">MDKLQDLLRDGKHAKKPLHISIKKSLKMAFHLQYADRIALGENLAERGWNVKVGSVEADVDIARECGPDDVVLTKDSDALVYKNITTTYARSIVKAYCQNPAVMLKNQHQAVFSTSLRVFVDMDESPLPPSESTTDTALLLTRYNNLCERHRELAQERQQQRDQRRWRRLSNENEPPATMKQYMWKPHRQQGDTKPEPKQVPPSRKKKPKAQKKNIGDMTKWELVQEMDKEHSTVTLDVGMLKANARRTAGDDSGLADEVVHITNDAARLAGETMKRLRLLKGSFMQMIVDKQGQLSQKDKEILHAICPPLSKPGSGSNQKEDDDDESEDKTSVKYKQQP</sequence>
<name>A0A9P6IQ62_9FUNG</name>
<accession>A0A9P6IQ62</accession>
<reference evidence="2" key="1">
    <citation type="journal article" date="2020" name="Fungal Divers.">
        <title>Resolving the Mortierellaceae phylogeny through synthesis of multi-gene phylogenetics and phylogenomics.</title>
        <authorList>
            <person name="Vandepol N."/>
            <person name="Liber J."/>
            <person name="Desiro A."/>
            <person name="Na H."/>
            <person name="Kennedy M."/>
            <person name="Barry K."/>
            <person name="Grigoriev I.V."/>
            <person name="Miller A.N."/>
            <person name="O'Donnell K."/>
            <person name="Stajich J.E."/>
            <person name="Bonito G."/>
        </authorList>
    </citation>
    <scope>NUCLEOTIDE SEQUENCE</scope>
    <source>
        <strain evidence="2">MES-2147</strain>
    </source>
</reference>
<feature type="region of interest" description="Disordered" evidence="1">
    <location>
        <begin position="308"/>
        <end position="340"/>
    </location>
</feature>